<keyword evidence="6 13" id="KW-0812">Transmembrane</keyword>
<evidence type="ECO:0000256" key="6">
    <source>
        <dbReference type="ARBA" id="ARBA00022692"/>
    </source>
</evidence>
<dbReference type="GO" id="GO:0030148">
    <property type="term" value="P:sphingolipid biosynthetic process"/>
    <property type="evidence" value="ECO:0007669"/>
    <property type="project" value="TreeGrafter"/>
</dbReference>
<evidence type="ECO:0000256" key="3">
    <source>
        <dbReference type="ARBA" id="ARBA00012307"/>
    </source>
</evidence>
<name>W9SF59_9ROSA</name>
<feature type="transmembrane region" description="Helical" evidence="13">
    <location>
        <begin position="214"/>
        <end position="231"/>
    </location>
</feature>
<dbReference type="OrthoDB" id="434092at2759"/>
<feature type="transmembrane region" description="Helical" evidence="13">
    <location>
        <begin position="172"/>
        <end position="193"/>
    </location>
</feature>
<feature type="transmembrane region" description="Helical" evidence="13">
    <location>
        <begin position="73"/>
        <end position="93"/>
    </location>
</feature>
<keyword evidence="7" id="KW-0276">Fatty acid metabolism</keyword>
<sequence>MATGIVSTLRYWLVGHPKIAEFSWIQGQTLGASPLFLTSTVFLYLSLTLILSRLPLPTINPNLFQPIKVIHSTFLLLLSAVMVVGCVVSAAASHSAIDGIFCYPPGTRPAGPAFFWAYVFYLSKLVEFGDTLLIILGEAAGKQRRRLSFLHVFHHCMAVFMCYNALRTAQSLFPAVMAVNASVHVVMYGYYALCAVGLRPAWKRLVTDCQIAQFKISFLGVVAVIYFHFSGEGCSGTWSWCFNILFNSALLVLFIDFRRKNYGDGDYYVNKKE</sequence>
<evidence type="ECO:0000256" key="10">
    <source>
        <dbReference type="ARBA" id="ARBA00023136"/>
    </source>
</evidence>
<evidence type="ECO:0000256" key="12">
    <source>
        <dbReference type="ARBA" id="ARBA00047375"/>
    </source>
</evidence>
<evidence type="ECO:0000256" key="2">
    <source>
        <dbReference type="ARBA" id="ARBA00007263"/>
    </source>
</evidence>
<feature type="transmembrane region" description="Helical" evidence="13">
    <location>
        <begin position="113"/>
        <end position="136"/>
    </location>
</feature>
<dbReference type="GO" id="GO:0042761">
    <property type="term" value="P:very long-chain fatty acid biosynthetic process"/>
    <property type="evidence" value="ECO:0007669"/>
    <property type="project" value="TreeGrafter"/>
</dbReference>
<keyword evidence="11" id="KW-0275">Fatty acid biosynthesis</keyword>
<dbReference type="GO" id="GO:0009922">
    <property type="term" value="F:fatty acid elongase activity"/>
    <property type="evidence" value="ECO:0007669"/>
    <property type="project" value="UniProtKB-EC"/>
</dbReference>
<dbReference type="eggNOG" id="KOG3071">
    <property type="taxonomic scope" value="Eukaryota"/>
</dbReference>
<evidence type="ECO:0000256" key="11">
    <source>
        <dbReference type="ARBA" id="ARBA00023160"/>
    </source>
</evidence>
<feature type="transmembrane region" description="Helical" evidence="13">
    <location>
        <begin position="237"/>
        <end position="255"/>
    </location>
</feature>
<feature type="transmembrane region" description="Helical" evidence="13">
    <location>
        <begin position="32"/>
        <end position="52"/>
    </location>
</feature>
<dbReference type="GO" id="GO:0034625">
    <property type="term" value="P:fatty acid elongation, monounsaturated fatty acid"/>
    <property type="evidence" value="ECO:0007669"/>
    <property type="project" value="TreeGrafter"/>
</dbReference>
<proteinExistence type="inferred from homology"/>
<dbReference type="GO" id="GO:0005789">
    <property type="term" value="C:endoplasmic reticulum membrane"/>
    <property type="evidence" value="ECO:0007669"/>
    <property type="project" value="TreeGrafter"/>
</dbReference>
<evidence type="ECO:0000313" key="14">
    <source>
        <dbReference type="EMBL" id="EXC65267.1"/>
    </source>
</evidence>
<comment type="subcellular location">
    <subcellularLocation>
        <location evidence="1">Membrane</location>
        <topology evidence="1">Multi-pass membrane protein</topology>
    </subcellularLocation>
</comment>
<gene>
    <name evidence="14" type="ORF">L484_000088</name>
</gene>
<organism evidence="14 15">
    <name type="scientific">Morus notabilis</name>
    <dbReference type="NCBI Taxonomy" id="981085"/>
    <lineage>
        <taxon>Eukaryota</taxon>
        <taxon>Viridiplantae</taxon>
        <taxon>Streptophyta</taxon>
        <taxon>Embryophyta</taxon>
        <taxon>Tracheophyta</taxon>
        <taxon>Spermatophyta</taxon>
        <taxon>Magnoliopsida</taxon>
        <taxon>eudicotyledons</taxon>
        <taxon>Gunneridae</taxon>
        <taxon>Pentapetalae</taxon>
        <taxon>rosids</taxon>
        <taxon>fabids</taxon>
        <taxon>Rosales</taxon>
        <taxon>Moraceae</taxon>
        <taxon>Moreae</taxon>
        <taxon>Morus</taxon>
    </lineage>
</organism>
<keyword evidence="4" id="KW-0444">Lipid biosynthesis</keyword>
<dbReference type="PROSITE" id="PS01188">
    <property type="entry name" value="ELO"/>
    <property type="match status" value="1"/>
</dbReference>
<dbReference type="InterPro" id="IPR030457">
    <property type="entry name" value="ELO_CS"/>
</dbReference>
<evidence type="ECO:0000313" key="15">
    <source>
        <dbReference type="Proteomes" id="UP000030645"/>
    </source>
</evidence>
<evidence type="ECO:0000256" key="8">
    <source>
        <dbReference type="ARBA" id="ARBA00022989"/>
    </source>
</evidence>
<evidence type="ECO:0000256" key="9">
    <source>
        <dbReference type="ARBA" id="ARBA00023098"/>
    </source>
</evidence>
<comment type="catalytic activity">
    <reaction evidence="12">
        <text>a very-long-chain acyl-CoA + malonyl-CoA + H(+) = a very-long-chain 3-oxoacyl-CoA + CO2 + CoA</text>
        <dbReference type="Rhea" id="RHEA:32727"/>
        <dbReference type="ChEBI" id="CHEBI:15378"/>
        <dbReference type="ChEBI" id="CHEBI:16526"/>
        <dbReference type="ChEBI" id="CHEBI:57287"/>
        <dbReference type="ChEBI" id="CHEBI:57384"/>
        <dbReference type="ChEBI" id="CHEBI:90725"/>
        <dbReference type="ChEBI" id="CHEBI:90736"/>
        <dbReference type="EC" id="2.3.1.199"/>
    </reaction>
</comment>
<dbReference type="STRING" id="981085.W9SF59"/>
<protein>
    <recommendedName>
        <fullName evidence="3">very-long-chain 3-oxoacyl-CoA synthase</fullName>
        <ecNumber evidence="3">2.3.1.199</ecNumber>
    </recommendedName>
</protein>
<dbReference type="EC" id="2.3.1.199" evidence="3"/>
<dbReference type="PANTHER" id="PTHR11157:SF134">
    <property type="entry name" value="ELONGATION OF FATTY ACIDS PROTEIN 1-RELATED"/>
    <property type="match status" value="1"/>
</dbReference>
<keyword evidence="5" id="KW-0808">Transferase</keyword>
<dbReference type="Proteomes" id="UP000030645">
    <property type="component" value="Unassembled WGS sequence"/>
</dbReference>
<keyword evidence="8 13" id="KW-1133">Transmembrane helix</keyword>
<reference evidence="15" key="1">
    <citation type="submission" date="2013-01" db="EMBL/GenBank/DDBJ databases">
        <title>Draft Genome Sequence of a Mulberry Tree, Morus notabilis C.K. Schneid.</title>
        <authorList>
            <person name="He N."/>
            <person name="Zhao S."/>
        </authorList>
    </citation>
    <scope>NUCLEOTIDE SEQUENCE</scope>
</reference>
<dbReference type="EMBL" id="KE645889">
    <property type="protein sequence ID" value="EXC65267.1"/>
    <property type="molecule type" value="Genomic_DNA"/>
</dbReference>
<dbReference type="KEGG" id="mnt:21383733"/>
<evidence type="ECO:0000256" key="1">
    <source>
        <dbReference type="ARBA" id="ARBA00004141"/>
    </source>
</evidence>
<dbReference type="AlphaFoldDB" id="W9SF59"/>
<dbReference type="GO" id="GO:0034626">
    <property type="term" value="P:fatty acid elongation, polyunsaturated fatty acid"/>
    <property type="evidence" value="ECO:0007669"/>
    <property type="project" value="TreeGrafter"/>
</dbReference>
<accession>W9SF59</accession>
<keyword evidence="15" id="KW-1185">Reference proteome</keyword>
<feature type="transmembrane region" description="Helical" evidence="13">
    <location>
        <begin position="148"/>
        <end position="166"/>
    </location>
</feature>
<keyword evidence="10 13" id="KW-0472">Membrane</keyword>
<dbReference type="PANTHER" id="PTHR11157">
    <property type="entry name" value="FATTY ACID ACYL TRANSFERASE-RELATED"/>
    <property type="match status" value="1"/>
</dbReference>
<dbReference type="GO" id="GO:0019367">
    <property type="term" value="P:fatty acid elongation, saturated fatty acid"/>
    <property type="evidence" value="ECO:0007669"/>
    <property type="project" value="TreeGrafter"/>
</dbReference>
<dbReference type="InterPro" id="IPR002076">
    <property type="entry name" value="ELO_fam"/>
</dbReference>
<evidence type="ECO:0000256" key="7">
    <source>
        <dbReference type="ARBA" id="ARBA00022832"/>
    </source>
</evidence>
<evidence type="ECO:0000256" key="4">
    <source>
        <dbReference type="ARBA" id="ARBA00022516"/>
    </source>
</evidence>
<evidence type="ECO:0000256" key="5">
    <source>
        <dbReference type="ARBA" id="ARBA00022679"/>
    </source>
</evidence>
<dbReference type="Pfam" id="PF01151">
    <property type="entry name" value="ELO"/>
    <property type="match status" value="1"/>
</dbReference>
<comment type="similarity">
    <text evidence="2">Belongs to the ELO family.</text>
</comment>
<keyword evidence="9" id="KW-0443">Lipid metabolism</keyword>
<evidence type="ECO:0000256" key="13">
    <source>
        <dbReference type="SAM" id="Phobius"/>
    </source>
</evidence>